<dbReference type="RefSeq" id="WP_017894562.1">
    <property type="nucleotide sequence ID" value="NZ_CBXI010000044.1"/>
</dbReference>
<feature type="transmembrane region" description="Helical" evidence="2">
    <location>
        <begin position="245"/>
        <end position="265"/>
    </location>
</feature>
<evidence type="ECO:0000313" key="4">
    <source>
        <dbReference type="EMBL" id="CDL92705.1"/>
    </source>
</evidence>
<feature type="transmembrane region" description="Helical" evidence="2">
    <location>
        <begin position="12"/>
        <end position="35"/>
    </location>
</feature>
<feature type="transmembrane region" description="Helical" evidence="2">
    <location>
        <begin position="101"/>
        <end position="120"/>
    </location>
</feature>
<keyword evidence="2" id="KW-1133">Transmembrane helix</keyword>
<dbReference type="AlphaFoldDB" id="W6N8H6"/>
<dbReference type="SUPFAM" id="SSF103481">
    <property type="entry name" value="Multidrug resistance efflux transporter EmrE"/>
    <property type="match status" value="2"/>
</dbReference>
<dbReference type="GO" id="GO:0016020">
    <property type="term" value="C:membrane"/>
    <property type="evidence" value="ECO:0007669"/>
    <property type="project" value="InterPro"/>
</dbReference>
<accession>W6N8H6</accession>
<feature type="transmembrane region" description="Helical" evidence="2">
    <location>
        <begin position="183"/>
        <end position="200"/>
    </location>
</feature>
<reference evidence="4 5" key="1">
    <citation type="journal article" date="2015" name="Genome Announc.">
        <title>Draft Genome Sequence of Clostridium tyrobutyricum Strain DIVETGP, Isolated from Cow's Milk for Grana Padano Production.</title>
        <authorList>
            <person name="Soggiu A."/>
            <person name="Piras C."/>
            <person name="Gaiarsa S."/>
            <person name="Sassera D."/>
            <person name="Roncada P."/>
            <person name="Bendixen E."/>
            <person name="Brasca M."/>
            <person name="Bonizzi L."/>
        </authorList>
    </citation>
    <scope>NUCLEOTIDE SEQUENCE [LARGE SCALE GENOMIC DNA]</scope>
    <source>
        <strain evidence="4 5">DIVETGP</strain>
    </source>
</reference>
<comment type="caution">
    <text evidence="4">The sequence shown here is derived from an EMBL/GenBank/DDBJ whole genome shotgun (WGS) entry which is preliminary data.</text>
</comment>
<dbReference type="PANTHER" id="PTHR12715">
    <property type="entry name" value="TRANSPORTER, DRUG/METABOLITE EXPORTER FAMILY"/>
    <property type="match status" value="1"/>
</dbReference>
<keyword evidence="2" id="KW-0812">Transmembrane</keyword>
<gene>
    <name evidence="4" type="ORF">CTDIVETGP_2775</name>
</gene>
<dbReference type="InterPro" id="IPR000620">
    <property type="entry name" value="EamA_dom"/>
</dbReference>
<dbReference type="InterPro" id="IPR037185">
    <property type="entry name" value="EmrE-like"/>
</dbReference>
<dbReference type="PANTHER" id="PTHR12715:SF4">
    <property type="entry name" value="EAMA DOMAIN-CONTAINING PROTEIN"/>
    <property type="match status" value="1"/>
</dbReference>
<feature type="domain" description="EamA" evidence="3">
    <location>
        <begin position="12"/>
        <end position="143"/>
    </location>
</feature>
<evidence type="ECO:0000259" key="3">
    <source>
        <dbReference type="Pfam" id="PF00892"/>
    </source>
</evidence>
<feature type="domain" description="EamA" evidence="3">
    <location>
        <begin position="153"/>
        <end position="286"/>
    </location>
</feature>
<feature type="transmembrane region" description="Helical" evidence="2">
    <location>
        <begin position="127"/>
        <end position="148"/>
    </location>
</feature>
<protein>
    <submittedName>
        <fullName evidence="4">Permease of the drug/metabolite transporter (DMT) superfamily</fullName>
    </submittedName>
</protein>
<dbReference type="GeneID" id="29419555"/>
<organism evidence="4 5">
    <name type="scientific">Clostridium tyrobutyricum DIVETGP</name>
    <dbReference type="NCBI Taxonomy" id="1408889"/>
    <lineage>
        <taxon>Bacteria</taxon>
        <taxon>Bacillati</taxon>
        <taxon>Bacillota</taxon>
        <taxon>Clostridia</taxon>
        <taxon>Eubacteriales</taxon>
        <taxon>Clostridiaceae</taxon>
        <taxon>Clostridium</taxon>
    </lineage>
</organism>
<evidence type="ECO:0000313" key="5">
    <source>
        <dbReference type="Proteomes" id="UP000019482"/>
    </source>
</evidence>
<dbReference type="Proteomes" id="UP000019482">
    <property type="component" value="Unassembled WGS sequence"/>
</dbReference>
<keyword evidence="2" id="KW-0472">Membrane</keyword>
<sequence length="293" mass="32122">MTDTTSNTNRSVLLYAFITVILWASAFVFTKVALVNFTPESLGAVRYLFASILLIVFAVIKKISLPSIKDIPIFFLAGFTGFSFYIYAFNKGSVSLNASTSSILISTVPIITAVLAMIFYKEKINKICWFAIAIEFSGIIIIAVNNGVFAINRGVNWMLGAALSFAIYNMLQRKILKKYTSLQSTTYSIFAGTILLGIFLKDGLIQLYKAPILQILNVACLGFLPGAIAYLIWMAAMSKTKKVTTVTNFMFITPLLSAIMGLIVIKEIPSYITIVGGCIIIGGSILFQKLNTK</sequence>
<name>W6N8H6_CLOTY</name>
<evidence type="ECO:0000256" key="1">
    <source>
        <dbReference type="ARBA" id="ARBA00007362"/>
    </source>
</evidence>
<feature type="transmembrane region" description="Helical" evidence="2">
    <location>
        <begin position="271"/>
        <end position="287"/>
    </location>
</feature>
<feature type="transmembrane region" description="Helical" evidence="2">
    <location>
        <begin position="72"/>
        <end position="89"/>
    </location>
</feature>
<keyword evidence="5" id="KW-1185">Reference proteome</keyword>
<evidence type="ECO:0000256" key="2">
    <source>
        <dbReference type="SAM" id="Phobius"/>
    </source>
</evidence>
<feature type="transmembrane region" description="Helical" evidence="2">
    <location>
        <begin position="41"/>
        <end position="60"/>
    </location>
</feature>
<proteinExistence type="inferred from homology"/>
<feature type="transmembrane region" description="Helical" evidence="2">
    <location>
        <begin position="154"/>
        <end position="171"/>
    </location>
</feature>
<dbReference type="InterPro" id="IPR052756">
    <property type="entry name" value="Alkyne_AA_exporter"/>
</dbReference>
<dbReference type="Pfam" id="PF00892">
    <property type="entry name" value="EamA"/>
    <property type="match status" value="2"/>
</dbReference>
<comment type="similarity">
    <text evidence="1">Belongs to the EamA transporter family.</text>
</comment>
<dbReference type="EMBL" id="CBXI010000044">
    <property type="protein sequence ID" value="CDL92705.1"/>
    <property type="molecule type" value="Genomic_DNA"/>
</dbReference>
<feature type="transmembrane region" description="Helical" evidence="2">
    <location>
        <begin position="212"/>
        <end position="233"/>
    </location>
</feature>
<dbReference type="OrthoDB" id="9809509at2"/>